<gene>
    <name evidence="1" type="ORF">CL176_09690</name>
</gene>
<sequence>MHLDIAGPSYADAAYDYFPQGASGTEVKTLYRWVAAYNMFTIERIDIGESVKLSSIFLMGMTFPETLVIDLSKYNY</sequence>
<name>A0A347WMD8_9LACT</name>
<dbReference type="Proteomes" id="UP000263232">
    <property type="component" value="Chromosome"/>
</dbReference>
<dbReference type="Gene3D" id="3.40.630.10">
    <property type="entry name" value="Zn peptidases"/>
    <property type="match status" value="1"/>
</dbReference>
<dbReference type="KEGG" id="abae:CL176_09690"/>
<reference evidence="1 2" key="1">
    <citation type="submission" date="2017-09" db="EMBL/GenBank/DDBJ databases">
        <title>Complete genome sequence of Oxytococcus suis strain ZY16052.</title>
        <authorList>
            <person name="Li F."/>
        </authorList>
    </citation>
    <scope>NUCLEOTIDE SEQUENCE [LARGE SCALE GENOMIC DNA]</scope>
    <source>
        <strain evidence="1 2">ZY16052</strain>
    </source>
</reference>
<accession>A0A347WMD8</accession>
<protein>
    <submittedName>
        <fullName evidence="1">Uncharacterized protein</fullName>
    </submittedName>
</protein>
<dbReference type="AlphaFoldDB" id="A0A347WMD8"/>
<evidence type="ECO:0000313" key="1">
    <source>
        <dbReference type="EMBL" id="AXY26245.1"/>
    </source>
</evidence>
<organism evidence="1 2">
    <name type="scientific">Suicoccus acidiformans</name>
    <dbReference type="NCBI Taxonomy" id="2036206"/>
    <lineage>
        <taxon>Bacteria</taxon>
        <taxon>Bacillati</taxon>
        <taxon>Bacillota</taxon>
        <taxon>Bacilli</taxon>
        <taxon>Lactobacillales</taxon>
        <taxon>Aerococcaceae</taxon>
        <taxon>Suicoccus</taxon>
    </lineage>
</organism>
<keyword evidence="2" id="KW-1185">Reference proteome</keyword>
<evidence type="ECO:0000313" key="2">
    <source>
        <dbReference type="Proteomes" id="UP000263232"/>
    </source>
</evidence>
<dbReference type="EMBL" id="CP023434">
    <property type="protein sequence ID" value="AXY26245.1"/>
    <property type="molecule type" value="Genomic_DNA"/>
</dbReference>
<proteinExistence type="predicted"/>